<accession>A0A8X6PB41</accession>
<evidence type="ECO:0000313" key="3">
    <source>
        <dbReference type="Proteomes" id="UP000887013"/>
    </source>
</evidence>
<proteinExistence type="predicted"/>
<dbReference type="Proteomes" id="UP000887013">
    <property type="component" value="Unassembled WGS sequence"/>
</dbReference>
<evidence type="ECO:0000313" key="2">
    <source>
        <dbReference type="EMBL" id="GFT61635.1"/>
    </source>
</evidence>
<keyword evidence="3" id="KW-1185">Reference proteome</keyword>
<protein>
    <submittedName>
        <fullName evidence="2">Uncharacterized protein</fullName>
    </submittedName>
</protein>
<feature type="region of interest" description="Disordered" evidence="1">
    <location>
        <begin position="1"/>
        <end position="21"/>
    </location>
</feature>
<sequence>MLRTAAISSLPSEQPSAYGEGNTLADVSLTEEALVAQWLVFIGNIRVYHCSESQFHRNPLARIPQVVALQIEFSLKFLTQL</sequence>
<gene>
    <name evidence="2" type="ORF">NPIL_407511</name>
</gene>
<evidence type="ECO:0000256" key="1">
    <source>
        <dbReference type="SAM" id="MobiDB-lite"/>
    </source>
</evidence>
<name>A0A8X6PB41_NEPPI</name>
<feature type="compositionally biased region" description="Polar residues" evidence="1">
    <location>
        <begin position="1"/>
        <end position="15"/>
    </location>
</feature>
<reference evidence="2" key="1">
    <citation type="submission" date="2020-08" db="EMBL/GenBank/DDBJ databases">
        <title>Multicomponent nature underlies the extraordinary mechanical properties of spider dragline silk.</title>
        <authorList>
            <person name="Kono N."/>
            <person name="Nakamura H."/>
            <person name="Mori M."/>
            <person name="Yoshida Y."/>
            <person name="Ohtoshi R."/>
            <person name="Malay A.D."/>
            <person name="Moran D.A.P."/>
            <person name="Tomita M."/>
            <person name="Numata K."/>
            <person name="Arakawa K."/>
        </authorList>
    </citation>
    <scope>NUCLEOTIDE SEQUENCE</scope>
</reference>
<dbReference type="EMBL" id="BMAW01067850">
    <property type="protein sequence ID" value="GFT61635.1"/>
    <property type="molecule type" value="Genomic_DNA"/>
</dbReference>
<organism evidence="2 3">
    <name type="scientific">Nephila pilipes</name>
    <name type="common">Giant wood spider</name>
    <name type="synonym">Nephila maculata</name>
    <dbReference type="NCBI Taxonomy" id="299642"/>
    <lineage>
        <taxon>Eukaryota</taxon>
        <taxon>Metazoa</taxon>
        <taxon>Ecdysozoa</taxon>
        <taxon>Arthropoda</taxon>
        <taxon>Chelicerata</taxon>
        <taxon>Arachnida</taxon>
        <taxon>Araneae</taxon>
        <taxon>Araneomorphae</taxon>
        <taxon>Entelegynae</taxon>
        <taxon>Araneoidea</taxon>
        <taxon>Nephilidae</taxon>
        <taxon>Nephila</taxon>
    </lineage>
</organism>
<dbReference type="AlphaFoldDB" id="A0A8X6PB41"/>
<comment type="caution">
    <text evidence="2">The sequence shown here is derived from an EMBL/GenBank/DDBJ whole genome shotgun (WGS) entry which is preliminary data.</text>
</comment>